<feature type="transmembrane region" description="Helical" evidence="10">
    <location>
        <begin position="326"/>
        <end position="346"/>
    </location>
</feature>
<feature type="transmembrane region" description="Helical" evidence="10">
    <location>
        <begin position="262"/>
        <end position="281"/>
    </location>
</feature>
<evidence type="ECO:0000313" key="12">
    <source>
        <dbReference type="EMBL" id="PZX59485.1"/>
    </source>
</evidence>
<dbReference type="GO" id="GO:0006508">
    <property type="term" value="P:proteolysis"/>
    <property type="evidence" value="ECO:0007669"/>
    <property type="project" value="InterPro"/>
</dbReference>
<protein>
    <submittedName>
        <fullName evidence="12">Putative membrane protein</fullName>
    </submittedName>
</protein>
<dbReference type="AlphaFoldDB" id="A0A2W7S9A2"/>
<evidence type="ECO:0000256" key="7">
    <source>
        <dbReference type="ARBA" id="ARBA00023136"/>
    </source>
</evidence>
<dbReference type="Gene3D" id="1.20.1440.130">
    <property type="entry name" value="VKOR domain"/>
    <property type="match status" value="1"/>
</dbReference>
<comment type="similarity">
    <text evidence="2">Belongs to the VKOR family.</text>
</comment>
<evidence type="ECO:0000256" key="9">
    <source>
        <dbReference type="ARBA" id="ARBA00023284"/>
    </source>
</evidence>
<keyword evidence="13" id="KW-1185">Reference proteome</keyword>
<evidence type="ECO:0000256" key="4">
    <source>
        <dbReference type="ARBA" id="ARBA00022719"/>
    </source>
</evidence>
<proteinExistence type="inferred from homology"/>
<dbReference type="PROSITE" id="PS50990">
    <property type="entry name" value="PEPTIDASE_C39"/>
    <property type="match status" value="1"/>
</dbReference>
<reference evidence="12 13" key="1">
    <citation type="submission" date="2018-06" db="EMBL/GenBank/DDBJ databases">
        <title>Genomic Encyclopedia of Archaeal and Bacterial Type Strains, Phase II (KMG-II): from individual species to whole genera.</title>
        <authorList>
            <person name="Goeker M."/>
        </authorList>
    </citation>
    <scope>NUCLEOTIDE SEQUENCE [LARGE SCALE GENOMIC DNA]</scope>
    <source>
        <strain evidence="12 13">DSM 23241</strain>
    </source>
</reference>
<name>A0A2W7S9A2_9BACT</name>
<organism evidence="12 13">
    <name type="scientific">Hydrotalea sandarakina</name>
    <dbReference type="NCBI Taxonomy" id="1004304"/>
    <lineage>
        <taxon>Bacteria</taxon>
        <taxon>Pseudomonadati</taxon>
        <taxon>Bacteroidota</taxon>
        <taxon>Chitinophagia</taxon>
        <taxon>Chitinophagales</taxon>
        <taxon>Chitinophagaceae</taxon>
        <taxon>Hydrotalea</taxon>
    </lineage>
</organism>
<evidence type="ECO:0000256" key="3">
    <source>
        <dbReference type="ARBA" id="ARBA00022692"/>
    </source>
</evidence>
<keyword evidence="9" id="KW-0676">Redox-active center</keyword>
<gene>
    <name evidence="12" type="ORF">LX80_02732</name>
</gene>
<dbReference type="GO" id="GO:0016020">
    <property type="term" value="C:membrane"/>
    <property type="evidence" value="ECO:0007669"/>
    <property type="project" value="UniProtKB-SubCell"/>
</dbReference>
<dbReference type="EMBL" id="QKZV01000013">
    <property type="protein sequence ID" value="PZX59485.1"/>
    <property type="molecule type" value="Genomic_DNA"/>
</dbReference>
<dbReference type="Pfam" id="PF13462">
    <property type="entry name" value="Thioredoxin_4"/>
    <property type="match status" value="1"/>
</dbReference>
<feature type="transmembrane region" description="Helical" evidence="10">
    <location>
        <begin position="236"/>
        <end position="256"/>
    </location>
</feature>
<evidence type="ECO:0000256" key="5">
    <source>
        <dbReference type="ARBA" id="ARBA00022989"/>
    </source>
</evidence>
<dbReference type="GO" id="GO:0005524">
    <property type="term" value="F:ATP binding"/>
    <property type="evidence" value="ECO:0007669"/>
    <property type="project" value="InterPro"/>
</dbReference>
<dbReference type="GO" id="GO:0048038">
    <property type="term" value="F:quinone binding"/>
    <property type="evidence" value="ECO:0007669"/>
    <property type="project" value="UniProtKB-KW"/>
</dbReference>
<evidence type="ECO:0000256" key="8">
    <source>
        <dbReference type="ARBA" id="ARBA00023157"/>
    </source>
</evidence>
<evidence type="ECO:0000256" key="10">
    <source>
        <dbReference type="SAM" id="Phobius"/>
    </source>
</evidence>
<dbReference type="InterPro" id="IPR012336">
    <property type="entry name" value="Thioredoxin-like_fold"/>
</dbReference>
<keyword evidence="3 10" id="KW-0812">Transmembrane</keyword>
<dbReference type="Pfam" id="PF03412">
    <property type="entry name" value="Peptidase_C39"/>
    <property type="match status" value="1"/>
</dbReference>
<dbReference type="RefSeq" id="WP_111297215.1">
    <property type="nucleotide sequence ID" value="NZ_QKZV01000013.1"/>
</dbReference>
<evidence type="ECO:0000256" key="2">
    <source>
        <dbReference type="ARBA" id="ARBA00006214"/>
    </source>
</evidence>
<feature type="domain" description="Peptidase C39" evidence="11">
    <location>
        <begin position="1"/>
        <end position="125"/>
    </location>
</feature>
<keyword evidence="8" id="KW-1015">Disulfide bond</keyword>
<dbReference type="GO" id="GO:0008233">
    <property type="term" value="F:peptidase activity"/>
    <property type="evidence" value="ECO:0007669"/>
    <property type="project" value="InterPro"/>
</dbReference>
<dbReference type="CDD" id="cd12921">
    <property type="entry name" value="VKOR_4"/>
    <property type="match status" value="1"/>
</dbReference>
<dbReference type="Pfam" id="PF07884">
    <property type="entry name" value="VKOR"/>
    <property type="match status" value="1"/>
</dbReference>
<keyword evidence="5 10" id="KW-1133">Transmembrane helix</keyword>
<dbReference type="InterPro" id="IPR005074">
    <property type="entry name" value="Peptidase_C39"/>
</dbReference>
<dbReference type="Proteomes" id="UP000249720">
    <property type="component" value="Unassembled WGS sequence"/>
</dbReference>
<evidence type="ECO:0000256" key="6">
    <source>
        <dbReference type="ARBA" id="ARBA00023002"/>
    </source>
</evidence>
<feature type="transmembrane region" description="Helical" evidence="10">
    <location>
        <begin position="293"/>
        <end position="314"/>
    </location>
</feature>
<comment type="subcellular location">
    <subcellularLocation>
        <location evidence="1">Membrane</location>
        <topology evidence="1">Multi-pass membrane protein</topology>
    </subcellularLocation>
</comment>
<dbReference type="SUPFAM" id="SSF52833">
    <property type="entry name" value="Thioredoxin-like"/>
    <property type="match status" value="1"/>
</dbReference>
<dbReference type="Gene3D" id="3.40.30.10">
    <property type="entry name" value="Glutaredoxin"/>
    <property type="match status" value="1"/>
</dbReference>
<evidence type="ECO:0000256" key="1">
    <source>
        <dbReference type="ARBA" id="ARBA00004141"/>
    </source>
</evidence>
<dbReference type="Gene3D" id="3.90.70.10">
    <property type="entry name" value="Cysteine proteinases"/>
    <property type="match status" value="1"/>
</dbReference>
<keyword evidence="7 10" id="KW-0472">Membrane</keyword>
<dbReference type="InterPro" id="IPR036249">
    <property type="entry name" value="Thioredoxin-like_sf"/>
</dbReference>
<evidence type="ECO:0000259" key="11">
    <source>
        <dbReference type="PROSITE" id="PS50990"/>
    </source>
</evidence>
<dbReference type="InterPro" id="IPR012932">
    <property type="entry name" value="VKOR"/>
</dbReference>
<comment type="caution">
    <text evidence="12">The sequence shown here is derived from an EMBL/GenBank/DDBJ whole genome shotgun (WGS) entry which is preliminary data.</text>
</comment>
<accession>A0A2W7S9A2</accession>
<dbReference type="OrthoDB" id="1100563at2"/>
<dbReference type="InterPro" id="IPR038354">
    <property type="entry name" value="VKOR_sf"/>
</dbReference>
<sequence length="536" mass="61019">MVYSFNTSLDAVAIKYAKLKRIPITASQIKQSLLEHPFYPSLLSLSDTFSKFNLNNAAFKLKATQVESLETPFIAFHQVENVGKDFILVQDINKNDVTFYHNRVNQKTISKEQFLQSFQQIVWVTENATQKNNQQYKEYKKEEMYARLKQWIAIVAGIAAIAGLMVLNLSIPFNSYIPYIAIVCIKLIGILATSLLLVYEIDQNNPFIKNLCGIGKKTNCGAILHSKASKIAGISWSELGFIYFSATCIFLLLPGLNLDNKFSIIALLSVCVSPYIIFSIYYQWKVMKQWCPLCLIVQSALLLELLWSVIYVGIFTKISDLTIFNLNILASFFIAIVLPTNYLFFLKPVFQDAKKYQLYYQAYRRTHFNPDVFNGLLVLQPTAPDGWQNIGITIGNPEGKIIIIKVCNPYCNPCSKAHPVLEELIHSNKDIQVKIVFLSSSKGEIVVNHLMGIYAEGDELKTKNALDAWYLSPEKDYEQFASKFPVKVSLKDQQEKVNAMNQWVREAAIAFTPTLFINGYRLPEDYSIEDLKNIIN</sequence>
<keyword evidence="4" id="KW-0874">Quinone</keyword>
<keyword evidence="6" id="KW-0560">Oxidoreductase</keyword>
<feature type="transmembrane region" description="Helical" evidence="10">
    <location>
        <begin position="151"/>
        <end position="171"/>
    </location>
</feature>
<feature type="transmembrane region" description="Helical" evidence="10">
    <location>
        <begin position="177"/>
        <end position="199"/>
    </location>
</feature>
<evidence type="ECO:0000313" key="13">
    <source>
        <dbReference type="Proteomes" id="UP000249720"/>
    </source>
</evidence>
<dbReference type="GO" id="GO:0016491">
    <property type="term" value="F:oxidoreductase activity"/>
    <property type="evidence" value="ECO:0007669"/>
    <property type="project" value="UniProtKB-KW"/>
</dbReference>
<dbReference type="SMART" id="SM00756">
    <property type="entry name" value="VKc"/>
    <property type="match status" value="1"/>
</dbReference>